<gene>
    <name evidence="1" type="ORF">SAMN05192539_1015118</name>
</gene>
<dbReference type="Gene3D" id="3.40.50.10540">
    <property type="entry name" value="Crotonobetainyl-coa:carnitine coa-transferase, domain 1"/>
    <property type="match status" value="1"/>
</dbReference>
<dbReference type="EMBL" id="FNYE01000015">
    <property type="protein sequence ID" value="SEJ67896.1"/>
    <property type="molecule type" value="Genomic_DNA"/>
</dbReference>
<organism evidence="1 2">
    <name type="scientific">Paraburkholderia diazotrophica</name>
    <dbReference type="NCBI Taxonomy" id="667676"/>
    <lineage>
        <taxon>Bacteria</taxon>
        <taxon>Pseudomonadati</taxon>
        <taxon>Pseudomonadota</taxon>
        <taxon>Betaproteobacteria</taxon>
        <taxon>Burkholderiales</taxon>
        <taxon>Burkholderiaceae</taxon>
        <taxon>Paraburkholderia</taxon>
    </lineage>
</organism>
<dbReference type="Proteomes" id="UP000198866">
    <property type="component" value="Unassembled WGS sequence"/>
</dbReference>
<sequence length="186" mass="19426">MDLTRSNGEPVKLGASGADILGGQAALFAIVANLAGPSRQPGTFVEISMQDVAAWCALFASGNPAREGIVVMCIDGHVWIESDERLSADALVECAKRMRCASLTRASAIAALADAGVRAVPVARVHEVITDGDFLADVLSVARDANGTFWPVLRMPYRLSATPARICTVPGESRSPLTSASCVSLT</sequence>
<dbReference type="SUPFAM" id="SSF89796">
    <property type="entry name" value="CoA-transferase family III (CaiB/BaiF)"/>
    <property type="match status" value="1"/>
</dbReference>
<reference evidence="2" key="1">
    <citation type="submission" date="2016-10" db="EMBL/GenBank/DDBJ databases">
        <authorList>
            <person name="Varghese N."/>
            <person name="Submissions S."/>
        </authorList>
    </citation>
    <scope>NUCLEOTIDE SEQUENCE [LARGE SCALE GENOMIC DNA]</scope>
    <source>
        <strain evidence="2">LMG 26031</strain>
    </source>
</reference>
<name>A0A1H7ASI2_9BURK</name>
<proteinExistence type="predicted"/>
<accession>A0A1H7ASI2</accession>
<keyword evidence="2" id="KW-1185">Reference proteome</keyword>
<evidence type="ECO:0000313" key="1">
    <source>
        <dbReference type="EMBL" id="SEJ67896.1"/>
    </source>
</evidence>
<evidence type="ECO:0000313" key="2">
    <source>
        <dbReference type="Proteomes" id="UP000198866"/>
    </source>
</evidence>
<dbReference type="STRING" id="667676.SAMN05192539_1015118"/>
<protein>
    <submittedName>
        <fullName evidence="1">Uncharacterized protein</fullName>
    </submittedName>
</protein>
<dbReference type="AlphaFoldDB" id="A0A1H7ASI2"/>
<dbReference type="InterPro" id="IPR023606">
    <property type="entry name" value="CoA-Trfase_III_dom_1_sf"/>
</dbReference>